<dbReference type="PROSITE" id="PS00389">
    <property type="entry name" value="ATPASE_DELTA"/>
    <property type="match status" value="1"/>
</dbReference>
<dbReference type="PANTHER" id="PTHR11910">
    <property type="entry name" value="ATP SYNTHASE DELTA CHAIN"/>
    <property type="match status" value="1"/>
</dbReference>
<proteinExistence type="inferred from homology"/>
<keyword evidence="4 8" id="KW-0406">Ion transport</keyword>
<keyword evidence="2 8" id="KW-0813">Transport</keyword>
<dbReference type="PRINTS" id="PR00125">
    <property type="entry name" value="ATPASEDELTA"/>
</dbReference>
<keyword evidence="3 8" id="KW-0375">Hydrogen ion transport</keyword>
<evidence type="ECO:0000256" key="6">
    <source>
        <dbReference type="ARBA" id="ARBA00023196"/>
    </source>
</evidence>
<organism evidence="9 10">
    <name type="scientific">Reinekea marinisedimentorum</name>
    <dbReference type="NCBI Taxonomy" id="230495"/>
    <lineage>
        <taxon>Bacteria</taxon>
        <taxon>Pseudomonadati</taxon>
        <taxon>Pseudomonadota</taxon>
        <taxon>Gammaproteobacteria</taxon>
        <taxon>Oceanospirillales</taxon>
        <taxon>Saccharospirillaceae</taxon>
        <taxon>Reinekea</taxon>
    </lineage>
</organism>
<dbReference type="Pfam" id="PF00213">
    <property type="entry name" value="OSCP"/>
    <property type="match status" value="1"/>
</dbReference>
<protein>
    <recommendedName>
        <fullName evidence="8">ATP synthase subunit delta</fullName>
    </recommendedName>
    <alternativeName>
        <fullName evidence="8">ATP synthase F(1) sector subunit delta</fullName>
    </alternativeName>
    <alternativeName>
        <fullName evidence="8">F-type ATPase subunit delta</fullName>
        <shortName evidence="8">F-ATPase subunit delta</shortName>
    </alternativeName>
</protein>
<dbReference type="GO" id="GO:0005886">
    <property type="term" value="C:plasma membrane"/>
    <property type="evidence" value="ECO:0007669"/>
    <property type="project" value="UniProtKB-SubCell"/>
</dbReference>
<dbReference type="InterPro" id="IPR020781">
    <property type="entry name" value="ATPase_OSCP/d_CS"/>
</dbReference>
<evidence type="ECO:0000256" key="4">
    <source>
        <dbReference type="ARBA" id="ARBA00023065"/>
    </source>
</evidence>
<evidence type="ECO:0000256" key="3">
    <source>
        <dbReference type="ARBA" id="ARBA00022781"/>
    </source>
</evidence>
<dbReference type="SUPFAM" id="SSF47928">
    <property type="entry name" value="N-terminal domain of the delta subunit of the F1F0-ATP synthase"/>
    <property type="match status" value="1"/>
</dbReference>
<dbReference type="Gene3D" id="1.10.520.20">
    <property type="entry name" value="N-terminal domain of the delta subunit of the F1F0-ATP synthase"/>
    <property type="match status" value="1"/>
</dbReference>
<dbReference type="AlphaFoldDB" id="A0A4R3IE73"/>
<keyword evidence="6 8" id="KW-0139">CF(1)</keyword>
<evidence type="ECO:0000256" key="5">
    <source>
        <dbReference type="ARBA" id="ARBA00023136"/>
    </source>
</evidence>
<keyword evidence="10" id="KW-1185">Reference proteome</keyword>
<evidence type="ECO:0000256" key="1">
    <source>
        <dbReference type="ARBA" id="ARBA00004370"/>
    </source>
</evidence>
<dbReference type="NCBIfam" id="TIGR01145">
    <property type="entry name" value="ATP_synt_delta"/>
    <property type="match status" value="1"/>
</dbReference>
<comment type="function">
    <text evidence="8">F(1)F(0) ATP synthase produces ATP from ADP in the presence of a proton or sodium gradient. F-type ATPases consist of two structural domains, F(1) containing the extramembraneous catalytic core and F(0) containing the membrane proton channel, linked together by a central stalk and a peripheral stalk. During catalysis, ATP synthesis in the catalytic domain of F(1) is coupled via a rotary mechanism of the central stalk subunits to proton translocation.</text>
</comment>
<evidence type="ECO:0000256" key="7">
    <source>
        <dbReference type="ARBA" id="ARBA00023310"/>
    </source>
</evidence>
<evidence type="ECO:0000256" key="8">
    <source>
        <dbReference type="HAMAP-Rule" id="MF_01416"/>
    </source>
</evidence>
<dbReference type="InterPro" id="IPR000711">
    <property type="entry name" value="ATPase_OSCP/dsu"/>
</dbReference>
<dbReference type="EMBL" id="SLZR01000001">
    <property type="protein sequence ID" value="TCS44057.1"/>
    <property type="molecule type" value="Genomic_DNA"/>
</dbReference>
<dbReference type="OrthoDB" id="9816221at2"/>
<dbReference type="InterPro" id="IPR026015">
    <property type="entry name" value="ATP_synth_OSCP/delta_N_sf"/>
</dbReference>
<comment type="function">
    <text evidence="8">This protein is part of the stalk that links CF(0) to CF(1). It either transmits conformational changes from CF(0) to CF(1) or is implicated in proton conduction.</text>
</comment>
<comment type="subcellular location">
    <subcellularLocation>
        <location evidence="8">Cell membrane</location>
        <topology evidence="8">Peripheral membrane protein</topology>
    </subcellularLocation>
    <subcellularLocation>
        <location evidence="1">Membrane</location>
    </subcellularLocation>
</comment>
<sequence>MAELSTLARPYAKAAFSAAVESGAIAGWSTALQTLDAITQTAEVAELIASPSVSALDKAKTITAIAGDQCIEGAANLLVVLAENGRFALLPEISYQFETLRSEHEKTADVIVTSAFELSDAQQKSLTEKLKVKLDRDVSLSVNVDKALIGGVIIKTGDLVIDDSVRGKLSKLAEAMNS</sequence>
<name>A0A4R3IE73_9GAMM</name>
<keyword evidence="7 8" id="KW-0066">ATP synthesis</keyword>
<accession>A0A4R3IE73</accession>
<dbReference type="RefSeq" id="WP_132699339.1">
    <property type="nucleotide sequence ID" value="NZ_SLZR01000001.1"/>
</dbReference>
<dbReference type="HAMAP" id="MF_01416">
    <property type="entry name" value="ATP_synth_delta_bact"/>
    <property type="match status" value="1"/>
</dbReference>
<dbReference type="NCBIfam" id="NF004402">
    <property type="entry name" value="PRK05758.2-2"/>
    <property type="match status" value="1"/>
</dbReference>
<comment type="similarity">
    <text evidence="8">Belongs to the ATPase delta chain family.</text>
</comment>
<evidence type="ECO:0000313" key="9">
    <source>
        <dbReference type="EMBL" id="TCS44057.1"/>
    </source>
</evidence>
<reference evidence="9 10" key="1">
    <citation type="submission" date="2019-03" db="EMBL/GenBank/DDBJ databases">
        <title>Genomic Encyclopedia of Archaeal and Bacterial Type Strains, Phase II (KMG-II): from individual species to whole genera.</title>
        <authorList>
            <person name="Goeker M."/>
        </authorList>
    </citation>
    <scope>NUCLEOTIDE SEQUENCE [LARGE SCALE GENOMIC DNA]</scope>
    <source>
        <strain evidence="9 10">DSM 15388</strain>
    </source>
</reference>
<gene>
    <name evidence="8" type="primary">atpH</name>
    <name evidence="9" type="ORF">BCF53_101400</name>
</gene>
<dbReference type="GO" id="GO:0046933">
    <property type="term" value="F:proton-transporting ATP synthase activity, rotational mechanism"/>
    <property type="evidence" value="ECO:0007669"/>
    <property type="project" value="UniProtKB-UniRule"/>
</dbReference>
<dbReference type="GO" id="GO:0045259">
    <property type="term" value="C:proton-transporting ATP synthase complex"/>
    <property type="evidence" value="ECO:0007669"/>
    <property type="project" value="UniProtKB-KW"/>
</dbReference>
<evidence type="ECO:0000256" key="2">
    <source>
        <dbReference type="ARBA" id="ARBA00022448"/>
    </source>
</evidence>
<dbReference type="Proteomes" id="UP000295793">
    <property type="component" value="Unassembled WGS sequence"/>
</dbReference>
<keyword evidence="5 8" id="KW-0472">Membrane</keyword>
<comment type="caution">
    <text evidence="9">The sequence shown here is derived from an EMBL/GenBank/DDBJ whole genome shotgun (WGS) entry which is preliminary data.</text>
</comment>
<keyword evidence="8" id="KW-1003">Cell membrane</keyword>
<evidence type="ECO:0000313" key="10">
    <source>
        <dbReference type="Proteomes" id="UP000295793"/>
    </source>
</evidence>